<dbReference type="InterPro" id="IPR047121">
    <property type="entry name" value="YjiB-like"/>
</dbReference>
<dbReference type="RefSeq" id="WP_379102193.1">
    <property type="nucleotide sequence ID" value="NZ_JBHUGZ010000017.1"/>
</dbReference>
<dbReference type="InterPro" id="IPR014710">
    <property type="entry name" value="RmlC-like_jellyroll"/>
</dbReference>
<proteinExistence type="predicted"/>
<organism evidence="1 2">
    <name type="scientific">Mesorhizobium newzealandense</name>
    <dbReference type="NCBI Taxonomy" id="1300302"/>
    <lineage>
        <taxon>Bacteria</taxon>
        <taxon>Pseudomonadati</taxon>
        <taxon>Pseudomonadota</taxon>
        <taxon>Alphaproteobacteria</taxon>
        <taxon>Hyphomicrobiales</taxon>
        <taxon>Phyllobacteriaceae</taxon>
        <taxon>Mesorhizobium</taxon>
    </lineage>
</organism>
<dbReference type="EMBL" id="JBHUGZ010000017">
    <property type="protein sequence ID" value="MFD1985681.1"/>
    <property type="molecule type" value="Genomic_DNA"/>
</dbReference>
<keyword evidence="2" id="KW-1185">Reference proteome</keyword>
<dbReference type="InterPro" id="IPR014500">
    <property type="entry name" value="UCP019307_cupin"/>
</dbReference>
<dbReference type="Gene3D" id="2.60.120.10">
    <property type="entry name" value="Jelly Rolls"/>
    <property type="match status" value="1"/>
</dbReference>
<accession>A0ABW4UEY6</accession>
<protein>
    <submittedName>
        <fullName evidence="1">Cupin</fullName>
    </submittedName>
</protein>
<dbReference type="Proteomes" id="UP001597405">
    <property type="component" value="Unassembled WGS sequence"/>
</dbReference>
<name>A0ABW4UEY6_9HYPH</name>
<dbReference type="SUPFAM" id="SSF51182">
    <property type="entry name" value="RmlC-like cupins"/>
    <property type="match status" value="1"/>
</dbReference>
<evidence type="ECO:0000313" key="2">
    <source>
        <dbReference type="Proteomes" id="UP001597405"/>
    </source>
</evidence>
<dbReference type="PANTHER" id="PTHR36448">
    <property type="entry name" value="BLR7373 PROTEIN"/>
    <property type="match status" value="1"/>
</dbReference>
<dbReference type="PANTHER" id="PTHR36448:SF2">
    <property type="entry name" value="CUPIN TYPE-1 DOMAIN-CONTAINING PROTEIN"/>
    <property type="match status" value="1"/>
</dbReference>
<dbReference type="PIRSF" id="PIRSF019307">
    <property type="entry name" value="UCP019307"/>
    <property type="match status" value="1"/>
</dbReference>
<evidence type="ECO:0000313" key="1">
    <source>
        <dbReference type="EMBL" id="MFD1985681.1"/>
    </source>
</evidence>
<dbReference type="InterPro" id="IPR011051">
    <property type="entry name" value="RmlC_Cupin_sf"/>
</dbReference>
<gene>
    <name evidence="1" type="ORF">ACFSOZ_24850</name>
</gene>
<dbReference type="CDD" id="cd02219">
    <property type="entry name" value="cupin_YjlB-like"/>
    <property type="match status" value="1"/>
</dbReference>
<comment type="caution">
    <text evidence="1">The sequence shown here is derived from an EMBL/GenBank/DDBJ whole genome shotgun (WGS) entry which is preliminary data.</text>
</comment>
<reference evidence="2" key="1">
    <citation type="journal article" date="2019" name="Int. J. Syst. Evol. Microbiol.">
        <title>The Global Catalogue of Microorganisms (GCM) 10K type strain sequencing project: providing services to taxonomists for standard genome sequencing and annotation.</title>
        <authorList>
            <consortium name="The Broad Institute Genomics Platform"/>
            <consortium name="The Broad Institute Genome Sequencing Center for Infectious Disease"/>
            <person name="Wu L."/>
            <person name="Ma J."/>
        </authorList>
    </citation>
    <scope>NUCLEOTIDE SEQUENCE [LARGE SCALE GENOMIC DNA]</scope>
    <source>
        <strain evidence="2">CGMCC 1.16225</strain>
    </source>
</reference>
<sequence>MSILQSMKKAAEQVTGIARPGRREIADLVRRRKSNEFRFNDDGLVPNHPFWPLVVYRGAVKLPEEFDPAAVVEELFNANGWGNSWRNGIYDYVHYHSQIHEVLGVAQGAAKVQFGGRKGRTLSLKAGDVAVLPAGTGHQCLSASGDFLVVGAYPPFGTYDECTKAEQHDGALTTILKVGRPRKDPAYGSKGPLLVAWEKAALPTPR</sequence>